<dbReference type="InterPro" id="IPR001347">
    <property type="entry name" value="SIS_dom"/>
</dbReference>
<dbReference type="AlphaFoldDB" id="A0A6J6SSG7"/>
<evidence type="ECO:0000259" key="1">
    <source>
        <dbReference type="Pfam" id="PF13580"/>
    </source>
</evidence>
<gene>
    <name evidence="2" type="ORF">UFOPK2731_01267</name>
</gene>
<dbReference type="PANTHER" id="PTHR30390">
    <property type="entry name" value="SEDOHEPTULOSE 7-PHOSPHATE ISOMERASE / DNAA INITIATOR-ASSOCIATING FACTOR FOR REPLICATION INITIATION"/>
    <property type="match status" value="1"/>
</dbReference>
<organism evidence="2">
    <name type="scientific">freshwater metagenome</name>
    <dbReference type="NCBI Taxonomy" id="449393"/>
    <lineage>
        <taxon>unclassified sequences</taxon>
        <taxon>metagenomes</taxon>
        <taxon>ecological metagenomes</taxon>
    </lineage>
</organism>
<reference evidence="2" key="1">
    <citation type="submission" date="2020-05" db="EMBL/GenBank/DDBJ databases">
        <authorList>
            <person name="Chiriac C."/>
            <person name="Salcher M."/>
            <person name="Ghai R."/>
            <person name="Kavagutti S V."/>
        </authorList>
    </citation>
    <scope>NUCLEOTIDE SEQUENCE</scope>
</reference>
<dbReference type="GO" id="GO:0097367">
    <property type="term" value="F:carbohydrate derivative binding"/>
    <property type="evidence" value="ECO:0007669"/>
    <property type="project" value="InterPro"/>
</dbReference>
<dbReference type="Gene3D" id="3.40.50.10490">
    <property type="entry name" value="Glucose-6-phosphate isomerase like protein, domain 1"/>
    <property type="match status" value="1"/>
</dbReference>
<proteinExistence type="predicted"/>
<dbReference type="PANTHER" id="PTHR30390:SF6">
    <property type="entry name" value="DNAA INITIATOR-ASSOCIATING PROTEIN DIAA"/>
    <property type="match status" value="1"/>
</dbReference>
<dbReference type="EMBL" id="CAEZYO010000054">
    <property type="protein sequence ID" value="CAB4737507.1"/>
    <property type="molecule type" value="Genomic_DNA"/>
</dbReference>
<sequence>MQLVEIIEASIAEHQNTIATLIKNNGVEIEVAGKTCASSLLNGGTIFWCGNGGSASESQHMATELIGRFKKNRIPLKSISLNSDTAALT</sequence>
<dbReference type="Pfam" id="PF13580">
    <property type="entry name" value="SIS_2"/>
    <property type="match status" value="1"/>
</dbReference>
<dbReference type="InterPro" id="IPR046348">
    <property type="entry name" value="SIS_dom_sf"/>
</dbReference>
<dbReference type="GO" id="GO:1901135">
    <property type="term" value="P:carbohydrate derivative metabolic process"/>
    <property type="evidence" value="ECO:0007669"/>
    <property type="project" value="InterPro"/>
</dbReference>
<evidence type="ECO:0000313" key="2">
    <source>
        <dbReference type="EMBL" id="CAB4737507.1"/>
    </source>
</evidence>
<accession>A0A6J6SSG7</accession>
<protein>
    <submittedName>
        <fullName evidence="2">Unannotated protein</fullName>
    </submittedName>
</protein>
<dbReference type="SUPFAM" id="SSF53697">
    <property type="entry name" value="SIS domain"/>
    <property type="match status" value="1"/>
</dbReference>
<dbReference type="InterPro" id="IPR050099">
    <property type="entry name" value="SIS_GmhA/DiaA_subfam"/>
</dbReference>
<feature type="domain" description="SIS" evidence="1">
    <location>
        <begin position="13"/>
        <end position="85"/>
    </location>
</feature>
<name>A0A6J6SSG7_9ZZZZ</name>